<dbReference type="InterPro" id="IPR041522">
    <property type="entry name" value="CdaR_GGDEF"/>
</dbReference>
<dbReference type="PROSITE" id="PS50110">
    <property type="entry name" value="RESPONSE_REGULATORY"/>
    <property type="match status" value="1"/>
</dbReference>
<sequence>MLKILLVDDEALERKAIGKMIQKSVEDVEVIGEAPNGRKAVELAVELNPDIIFMDIKMPGMDGVQAVKEIKKLNAAIKFIMVSAFNTFEYAKEVMQQGVKEYILKPSRKQDILDSLARVSSEIQEERKQQEEQQSLRESLNRAVTLAQKEWVSSLIINQVQDITFEEWGQLLGVEITTGYIMLFSLKPKDQREFTATEKQIWYTWLKEALHSVVKKQEIMIGPLIELQVPVLFLWKKSNEKLLFKSLSQYVIESLLTHFQKESFQAELRIGVGHPYHHAYELNKSYHEAVMALNHLMKNPNQKYLIGVKQAEQEENSTIASEILEMEKKLLEAVRQGDVNKVLFLFDSFITKHQSNSKIEAAVVKKSFDELFILISRMLHGLGVNLERTPVVHQSEEVAEMLEAGKAHLISIVQSVQQWRTNHAKGMLQKAKDYIEKNFADTITLESVAEYVELSPFYFSKLFKDRFGMTFIDYLTEIRIKEAKALMENPGKSLKEICYSVGYKDPNYFSRVFKKLTGSSPSEFRKAVIKE</sequence>
<evidence type="ECO:0000313" key="9">
    <source>
        <dbReference type="Proteomes" id="UP000295132"/>
    </source>
</evidence>
<dbReference type="CDD" id="cd17536">
    <property type="entry name" value="REC_YesN-like"/>
    <property type="match status" value="1"/>
</dbReference>
<evidence type="ECO:0000313" key="8">
    <source>
        <dbReference type="EMBL" id="TDK58607.1"/>
    </source>
</evidence>
<dbReference type="Gene3D" id="1.10.10.60">
    <property type="entry name" value="Homeodomain-like"/>
    <property type="match status" value="2"/>
</dbReference>
<dbReference type="SUPFAM" id="SSF46689">
    <property type="entry name" value="Homeodomain-like"/>
    <property type="match status" value="2"/>
</dbReference>
<evidence type="ECO:0000256" key="3">
    <source>
        <dbReference type="ARBA" id="ARBA00023163"/>
    </source>
</evidence>
<evidence type="ECO:0000256" key="1">
    <source>
        <dbReference type="ARBA" id="ARBA00023015"/>
    </source>
</evidence>
<keyword evidence="3" id="KW-0804">Transcription</keyword>
<dbReference type="PROSITE" id="PS00041">
    <property type="entry name" value="HTH_ARAC_FAMILY_1"/>
    <property type="match status" value="1"/>
</dbReference>
<dbReference type="SMART" id="SM00448">
    <property type="entry name" value="REC"/>
    <property type="match status" value="1"/>
</dbReference>
<proteinExistence type="predicted"/>
<dbReference type="AlphaFoldDB" id="A0A4V3AT72"/>
<dbReference type="PROSITE" id="PS01124">
    <property type="entry name" value="HTH_ARAC_FAMILY_2"/>
    <property type="match status" value="1"/>
</dbReference>
<feature type="coiled-coil region" evidence="5">
    <location>
        <begin position="113"/>
        <end position="143"/>
    </location>
</feature>
<dbReference type="PANTHER" id="PTHR43280:SF2">
    <property type="entry name" value="HTH-TYPE TRANSCRIPTIONAL REGULATOR EXSA"/>
    <property type="match status" value="1"/>
</dbReference>
<protein>
    <submittedName>
        <fullName evidence="8">Response regulator</fullName>
    </submittedName>
</protein>
<reference evidence="8 9" key="1">
    <citation type="submission" date="2019-03" db="EMBL/GenBank/DDBJ databases">
        <title>Bacillus niacini sp. nov. a Nicotinate-Metabolizing Mesophile Isolated from Soil.</title>
        <authorList>
            <person name="Zhang G."/>
        </authorList>
    </citation>
    <scope>NUCLEOTIDE SEQUENCE [LARGE SCALE GENOMIC DNA]</scope>
    <source>
        <strain evidence="8 9">WN066</strain>
    </source>
</reference>
<dbReference type="Pfam" id="PF12833">
    <property type="entry name" value="HTH_18"/>
    <property type="match status" value="1"/>
</dbReference>
<dbReference type="Gene3D" id="3.40.50.2300">
    <property type="match status" value="1"/>
</dbReference>
<dbReference type="GO" id="GO:0003700">
    <property type="term" value="F:DNA-binding transcription factor activity"/>
    <property type="evidence" value="ECO:0007669"/>
    <property type="project" value="InterPro"/>
</dbReference>
<dbReference type="EMBL" id="SMYO01000012">
    <property type="protein sequence ID" value="TDK58607.1"/>
    <property type="molecule type" value="Genomic_DNA"/>
</dbReference>
<dbReference type="PANTHER" id="PTHR43280">
    <property type="entry name" value="ARAC-FAMILY TRANSCRIPTIONAL REGULATOR"/>
    <property type="match status" value="1"/>
</dbReference>
<dbReference type="InterPro" id="IPR018062">
    <property type="entry name" value="HTH_AraC-typ_CS"/>
</dbReference>
<keyword evidence="2" id="KW-0238">DNA-binding</keyword>
<feature type="domain" description="Response regulatory" evidence="7">
    <location>
        <begin position="3"/>
        <end position="120"/>
    </location>
</feature>
<comment type="caution">
    <text evidence="8">The sequence shown here is derived from an EMBL/GenBank/DDBJ whole genome shotgun (WGS) entry which is preliminary data.</text>
</comment>
<dbReference type="SMART" id="SM00342">
    <property type="entry name" value="HTH_ARAC"/>
    <property type="match status" value="1"/>
</dbReference>
<keyword evidence="4" id="KW-0597">Phosphoprotein</keyword>
<dbReference type="Pfam" id="PF00072">
    <property type="entry name" value="Response_reg"/>
    <property type="match status" value="1"/>
</dbReference>
<feature type="modified residue" description="4-aspartylphosphate" evidence="4">
    <location>
        <position position="55"/>
    </location>
</feature>
<dbReference type="InterPro" id="IPR011006">
    <property type="entry name" value="CheY-like_superfamily"/>
</dbReference>
<dbReference type="GO" id="GO:0000160">
    <property type="term" value="P:phosphorelay signal transduction system"/>
    <property type="evidence" value="ECO:0007669"/>
    <property type="project" value="InterPro"/>
</dbReference>
<feature type="domain" description="HTH araC/xylS-type" evidence="6">
    <location>
        <begin position="429"/>
        <end position="527"/>
    </location>
</feature>
<keyword evidence="5" id="KW-0175">Coiled coil</keyword>
<gene>
    <name evidence="8" type="ORF">E2K98_22415</name>
</gene>
<dbReference type="InterPro" id="IPR009057">
    <property type="entry name" value="Homeodomain-like_sf"/>
</dbReference>
<dbReference type="InterPro" id="IPR001789">
    <property type="entry name" value="Sig_transdc_resp-reg_receiver"/>
</dbReference>
<keyword evidence="1" id="KW-0805">Transcription regulation</keyword>
<name>A0A4V3AT72_9BACI</name>
<evidence type="ECO:0000256" key="5">
    <source>
        <dbReference type="SAM" id="Coils"/>
    </source>
</evidence>
<dbReference type="Proteomes" id="UP000295132">
    <property type="component" value="Unassembled WGS sequence"/>
</dbReference>
<accession>A0A4V3AT72</accession>
<evidence type="ECO:0000259" key="7">
    <source>
        <dbReference type="PROSITE" id="PS50110"/>
    </source>
</evidence>
<dbReference type="InterPro" id="IPR018060">
    <property type="entry name" value="HTH_AraC"/>
</dbReference>
<dbReference type="InterPro" id="IPR020449">
    <property type="entry name" value="Tscrpt_reg_AraC-type_HTH"/>
</dbReference>
<organism evidence="8 9">
    <name type="scientific">Bacillus salipaludis</name>
    <dbReference type="NCBI Taxonomy" id="2547811"/>
    <lineage>
        <taxon>Bacteria</taxon>
        <taxon>Bacillati</taxon>
        <taxon>Bacillota</taxon>
        <taxon>Bacilli</taxon>
        <taxon>Bacillales</taxon>
        <taxon>Bacillaceae</taxon>
        <taxon>Bacillus</taxon>
    </lineage>
</organism>
<evidence type="ECO:0000259" key="6">
    <source>
        <dbReference type="PROSITE" id="PS01124"/>
    </source>
</evidence>
<dbReference type="SUPFAM" id="SSF52172">
    <property type="entry name" value="CheY-like"/>
    <property type="match status" value="1"/>
</dbReference>
<dbReference type="Pfam" id="PF17853">
    <property type="entry name" value="GGDEF_2"/>
    <property type="match status" value="1"/>
</dbReference>
<evidence type="ECO:0000256" key="4">
    <source>
        <dbReference type="PROSITE-ProRule" id="PRU00169"/>
    </source>
</evidence>
<dbReference type="PRINTS" id="PR00032">
    <property type="entry name" value="HTHARAC"/>
</dbReference>
<evidence type="ECO:0000256" key="2">
    <source>
        <dbReference type="ARBA" id="ARBA00023125"/>
    </source>
</evidence>
<dbReference type="RefSeq" id="WP_133338134.1">
    <property type="nucleotide sequence ID" value="NZ_SMYO01000012.1"/>
</dbReference>
<dbReference type="GO" id="GO:0043565">
    <property type="term" value="F:sequence-specific DNA binding"/>
    <property type="evidence" value="ECO:0007669"/>
    <property type="project" value="InterPro"/>
</dbReference>